<dbReference type="PROSITE" id="PS51192">
    <property type="entry name" value="HELICASE_ATP_BIND_1"/>
    <property type="match status" value="1"/>
</dbReference>
<dbReference type="PROSITE" id="PS51194">
    <property type="entry name" value="HELICASE_CTER"/>
    <property type="match status" value="1"/>
</dbReference>
<dbReference type="InterPro" id="IPR027417">
    <property type="entry name" value="P-loop_NTPase"/>
</dbReference>
<evidence type="ECO:0000259" key="4">
    <source>
        <dbReference type="PROSITE" id="PS51194"/>
    </source>
</evidence>
<keyword evidence="6" id="KW-1185">Reference proteome</keyword>
<comment type="caution">
    <text evidence="5">The sequence shown here is derived from an EMBL/GenBank/DDBJ whole genome shotgun (WGS) entry which is preliminary data.</text>
</comment>
<dbReference type="InterPro" id="IPR011545">
    <property type="entry name" value="DEAD/DEAH_box_helicase_dom"/>
</dbReference>
<dbReference type="SMART" id="SM00487">
    <property type="entry name" value="DEXDc"/>
    <property type="match status" value="1"/>
</dbReference>
<dbReference type="Pfam" id="PF09369">
    <property type="entry name" value="MZB"/>
    <property type="match status" value="1"/>
</dbReference>
<dbReference type="Pfam" id="PF00270">
    <property type="entry name" value="DEAD"/>
    <property type="match status" value="1"/>
</dbReference>
<dbReference type="SUPFAM" id="SSF52540">
    <property type="entry name" value="P-loop containing nucleoside triphosphate hydrolases"/>
    <property type="match status" value="2"/>
</dbReference>
<evidence type="ECO:0000313" key="6">
    <source>
        <dbReference type="Proteomes" id="UP001235712"/>
    </source>
</evidence>
<dbReference type="EMBL" id="JAUSQZ010000001">
    <property type="protein sequence ID" value="MDP9830173.1"/>
    <property type="molecule type" value="Genomic_DNA"/>
</dbReference>
<dbReference type="PANTHER" id="PTHR47957">
    <property type="entry name" value="ATP-DEPENDENT HELICASE HRQ1"/>
    <property type="match status" value="1"/>
</dbReference>
<gene>
    <name evidence="5" type="ORF">J2S57_005922</name>
</gene>
<keyword evidence="5" id="KW-0347">Helicase</keyword>
<dbReference type="InterPro" id="IPR001650">
    <property type="entry name" value="Helicase_C-like"/>
</dbReference>
<evidence type="ECO:0000256" key="1">
    <source>
        <dbReference type="ARBA" id="ARBA00022741"/>
    </source>
</evidence>
<keyword evidence="5" id="KW-0378">Hydrolase</keyword>
<protein>
    <submittedName>
        <fullName evidence="5">ATP-dependent helicase YprA (DUF1998 family)</fullName>
    </submittedName>
</protein>
<evidence type="ECO:0000256" key="2">
    <source>
        <dbReference type="ARBA" id="ARBA00022840"/>
    </source>
</evidence>
<dbReference type="GO" id="GO:0004386">
    <property type="term" value="F:helicase activity"/>
    <property type="evidence" value="ECO:0007669"/>
    <property type="project" value="UniProtKB-KW"/>
</dbReference>
<evidence type="ECO:0000313" key="5">
    <source>
        <dbReference type="EMBL" id="MDP9830173.1"/>
    </source>
</evidence>
<dbReference type="SMART" id="SM00490">
    <property type="entry name" value="HELICc"/>
    <property type="match status" value="1"/>
</dbReference>
<dbReference type="InterPro" id="IPR018973">
    <property type="entry name" value="MZB"/>
</dbReference>
<keyword evidence="2" id="KW-0067">ATP-binding</keyword>
<dbReference type="RefSeq" id="WP_307249095.1">
    <property type="nucleotide sequence ID" value="NZ_JAUSQZ010000001.1"/>
</dbReference>
<dbReference type="PANTHER" id="PTHR47957:SF3">
    <property type="entry name" value="ATP-DEPENDENT HELICASE HRQ1"/>
    <property type="match status" value="1"/>
</dbReference>
<feature type="domain" description="Helicase C-terminal" evidence="4">
    <location>
        <begin position="984"/>
        <end position="1143"/>
    </location>
</feature>
<accession>A0ABT9PBT9</accession>
<feature type="domain" description="Helicase ATP-binding" evidence="3">
    <location>
        <begin position="95"/>
        <end position="312"/>
    </location>
</feature>
<dbReference type="InterPro" id="IPR014001">
    <property type="entry name" value="Helicase_ATP-bd"/>
</dbReference>
<evidence type="ECO:0000259" key="3">
    <source>
        <dbReference type="PROSITE" id="PS51192"/>
    </source>
</evidence>
<proteinExistence type="predicted"/>
<organism evidence="5 6">
    <name type="scientific">Kineosporia succinea</name>
    <dbReference type="NCBI Taxonomy" id="84632"/>
    <lineage>
        <taxon>Bacteria</taxon>
        <taxon>Bacillati</taxon>
        <taxon>Actinomycetota</taxon>
        <taxon>Actinomycetes</taxon>
        <taxon>Kineosporiales</taxon>
        <taxon>Kineosporiaceae</taxon>
        <taxon>Kineosporia</taxon>
    </lineage>
</organism>
<dbReference type="Pfam" id="PF00271">
    <property type="entry name" value="Helicase_C"/>
    <property type="match status" value="1"/>
</dbReference>
<reference evidence="5 6" key="1">
    <citation type="submission" date="2023-07" db="EMBL/GenBank/DDBJ databases">
        <title>Sequencing the genomes of 1000 actinobacteria strains.</title>
        <authorList>
            <person name="Klenk H.-P."/>
        </authorList>
    </citation>
    <scope>NUCLEOTIDE SEQUENCE [LARGE SCALE GENOMIC DNA]</scope>
    <source>
        <strain evidence="5 6">DSM 44388</strain>
    </source>
</reference>
<dbReference type="Gene3D" id="3.40.50.300">
    <property type="entry name" value="P-loop containing nucleotide triphosphate hydrolases"/>
    <property type="match status" value="2"/>
</dbReference>
<name>A0ABT9PBT9_9ACTN</name>
<keyword evidence="1" id="KW-0547">Nucleotide-binding</keyword>
<sequence>MSELLPSLQADDVQRGLLDYLTTTFALADQDARLALSEFLTDSTDGIFKGPYVRLRLPFRPAADGWQSSLGWSGGFTPYGHQAQAWARLSSADLSEQKPRPLPTLVTTGTGSGKTEAFLYPILDHVLRERRAGRRGVKSLILYPMNALANDQAGRLARIITAHEELAGVTAALYTGQGGTQRTMVTAEGLITDRAVIRSEPPDILLTNYKMLDQLLLRADDQSLWRESALSLRYLVLDEFHTYDGAQGTDVAMLLRRLGLALKAYWPQDSSEVTQEDWARPLGRMTPVATSATLGDRGDPAAMVTFAHTVFGEEFRLEGVVTESRLTREEWLGTAAAEVVQWGLEAPDTADLEPQAVAALGGVDAAASRELALQVLAVLYQVQPAKIVDVLAGDDTRLLTLAKAVPLVQSLIGEAADAVSVDELAGRLTPSALMPVSGPALLAVIAMLSHVRAVSGRSAPTVETHLWVRELTRVDRFASASVRYRWSDDGPLAGGGVGDAFAEDERPAFPAVYCRHCGRSGWGIELGPTGLSLGTDDTVIRRNHAAREGRFRALLSAPLEAEHTGDVPGEKVEGLHWFAVRRREIVASAPQSDDRDFRDGWVLPVLMLTGPDVEDESRDDTCPSCLQKDGIRFLGSAIATLLSVTLSTMFGSADLDQEEKKALVFTDSVQDAAHRAGFVQSRSHTLTLRSVLRAAAEDGPVGLDVLVDEAIRRAGHDRFARYRLLPPELASRPYFRSFWQAEKPSAQSRTRVRRRLLFDAVMEFGLASRIGRTLEQTGSVVAAVEGLPASRLATIARSVLKDADGQQSLDEAMGIVTEQWLVAWVRGTLEHLRERGAVTHPWFDLYQREDGSRYRIWYGRKREEGMPAFPPGRAAPAFARVGPALAVKDPLLDPVTSAQSWYARWTARTLVVSPQHGARLARGLFDRLARADLLVASTTQTKGISYAIPASAILVQPTTEQELANGQCLLECSVCRTTYPSTPEVTDQLDGAPCMLVRCPGALHRVARPDNYYRRLYASASPRRIVAREHSSLLEDEVRLEYETAFKTGRDDPEAPNVLVATPTLEMGIDIGDLSTVMLASLPRTVASYLQRVGRAGRLTGNALNLAFVTGRGENLPRLGEPLSVINGQVRPPATYLNAEEILQRQYVAHLVDTLARDSKGPRPQRAAAALGKADDGSFLDCLVVEAEADATTHLDRFLDTFHGQSESTVQALRHWASPADGAGTSGLARHLFEASHRWTKTQDELGHRQATVQAALPGLDAAAQLPAATEDDKRAANSARAALKLTRAQIAGRRSQPWIQSLEEAGILPNYTLVDDDVSLDVALTWIDHDTGEFHSEPVSYRRSRANALREFAPGAVFYARGLEVQIDSIDLGVDGTAIRSWGFCPACGYARDREPGGAPVQASPCPRCGSSGILDSAQHFDTVELSRVTAEMRRDEATITDRRDERQRERFTIVVAADVNPASVIRQWYVDGYDFGVKYLRSIDIRWVNLGRGAGYGPQREIAGETRMANLFRVCEGCGKLDRATQRNRPEEHRPWCRYRSSAQEHTRSLALTRSLTTQGIVLRLPPSVTIGDSFAVPSLATSVLLGLHEQLGGSPDHIAIASIADPTLESDGGGRTDPALLLHDVVPGGTGYLAELADPERLWDLLHRAWVIVRDCPCRDEARLACHRCLLPYTGAHLPAELVSRQAAERHLRAILTSGAVSGSREVPDALDWLLTDVPAQAASTESHLEQYFRMVIGRRMRALGATVKDVPGPTGNSMHVSFPHSPWQWKLQPQVKLPGVVPDFVLQCNDPGVPPVAVFTDGWLYHASPSHNRLADDARKRADLRDQGYVVLGVTARDVDQADNPSTPSWFDAGVVSALMQSGSYQFGHRASEAIAEGPISWLLSWLQFTETAQLRSLAEAVPFFFARTPSQPGGVLFDSAVRALDENDDANVQQWWWASGACGVLARTSAATPGSVAVALVLDDRDQALHEDDHRQSWAQWLSIANALAQREQPTQITTVTEILAGHTTRPAAGAAGPEAGVLEPEWQELVDDAVDDERTFLLALLEPGAAGLPLPTLGFETAAGIPIDIAWPDHKIAVSVSPEDIREDLEADGWHVFDPDAQAVRAVIEAI</sequence>
<dbReference type="Proteomes" id="UP001235712">
    <property type="component" value="Unassembled WGS sequence"/>
</dbReference>